<dbReference type="EMBL" id="QRGO01000003">
    <property type="protein sequence ID" value="RDV01150.1"/>
    <property type="molecule type" value="Genomic_DNA"/>
</dbReference>
<dbReference type="Gene3D" id="3.40.30.10">
    <property type="entry name" value="Glutaredoxin"/>
    <property type="match status" value="1"/>
</dbReference>
<keyword evidence="3" id="KW-1185">Reference proteome</keyword>
<dbReference type="RefSeq" id="WP_115518666.1">
    <property type="nucleotide sequence ID" value="NZ_QRGO01000003.1"/>
</dbReference>
<dbReference type="Proteomes" id="UP000263993">
    <property type="component" value="Unassembled WGS sequence"/>
</dbReference>
<organism evidence="2 3">
    <name type="scientific">Undibacter mobilis</name>
    <dbReference type="NCBI Taxonomy" id="2292256"/>
    <lineage>
        <taxon>Bacteria</taxon>
        <taxon>Pseudomonadati</taxon>
        <taxon>Pseudomonadota</taxon>
        <taxon>Alphaproteobacteria</taxon>
        <taxon>Hyphomicrobiales</taxon>
        <taxon>Nitrobacteraceae</taxon>
        <taxon>Undibacter</taxon>
    </lineage>
</organism>
<dbReference type="CDD" id="cd03024">
    <property type="entry name" value="DsbA_FrnE"/>
    <property type="match status" value="1"/>
</dbReference>
<dbReference type="InterPro" id="IPR001853">
    <property type="entry name" value="DSBA-like_thioredoxin_dom"/>
</dbReference>
<dbReference type="GO" id="GO:0016491">
    <property type="term" value="F:oxidoreductase activity"/>
    <property type="evidence" value="ECO:0007669"/>
    <property type="project" value="InterPro"/>
</dbReference>
<sequence length="217" mass="23460">MTQPVRIDVVSDIVCPWCFIGKKRLEQAIALSPDTPVEVHYRPYFLNDWIPREGIARNEYLTTKFGSPDRYKEIAQRVVAAAAAEGLIYNAAGISNQPNTIDAHRLIRWAGGIGKAGAMKQRLMDLYFTEGADLTNQAVLVQAAADIGLDPEDIRAALDSDQDVEAVTQEAESAKEAGIQGVPMFIFGGRFAVSGAQSSEHLAQAIARTAQAGNASE</sequence>
<gene>
    <name evidence="2" type="ORF">DXH78_18110</name>
</gene>
<dbReference type="PANTHER" id="PTHR13887">
    <property type="entry name" value="GLUTATHIONE S-TRANSFERASE KAPPA"/>
    <property type="match status" value="1"/>
</dbReference>
<protein>
    <submittedName>
        <fullName evidence="2">DsbA family oxidoreductase</fullName>
    </submittedName>
</protein>
<dbReference type="AlphaFoldDB" id="A0A371B0T5"/>
<dbReference type="InterPro" id="IPR036249">
    <property type="entry name" value="Thioredoxin-like_sf"/>
</dbReference>
<dbReference type="PANTHER" id="PTHR13887:SF41">
    <property type="entry name" value="THIOREDOXIN SUPERFAMILY PROTEIN"/>
    <property type="match status" value="1"/>
</dbReference>
<evidence type="ECO:0000313" key="2">
    <source>
        <dbReference type="EMBL" id="RDV01150.1"/>
    </source>
</evidence>
<feature type="domain" description="DSBA-like thioredoxin" evidence="1">
    <location>
        <begin position="7"/>
        <end position="207"/>
    </location>
</feature>
<evidence type="ECO:0000313" key="3">
    <source>
        <dbReference type="Proteomes" id="UP000263993"/>
    </source>
</evidence>
<proteinExistence type="predicted"/>
<reference evidence="3" key="1">
    <citation type="submission" date="2018-08" db="EMBL/GenBank/DDBJ databases">
        <authorList>
            <person name="Kim S.-J."/>
            <person name="Jung G.-Y."/>
        </authorList>
    </citation>
    <scope>NUCLEOTIDE SEQUENCE [LARGE SCALE GENOMIC DNA]</scope>
    <source>
        <strain evidence="3">GY_H</strain>
    </source>
</reference>
<dbReference type="OrthoDB" id="9799122at2"/>
<name>A0A371B0T5_9BRAD</name>
<accession>A0A371B0T5</accession>
<comment type="caution">
    <text evidence="2">The sequence shown here is derived from an EMBL/GenBank/DDBJ whole genome shotgun (WGS) entry which is preliminary data.</text>
</comment>
<evidence type="ECO:0000259" key="1">
    <source>
        <dbReference type="Pfam" id="PF01323"/>
    </source>
</evidence>
<dbReference type="Pfam" id="PF01323">
    <property type="entry name" value="DSBA"/>
    <property type="match status" value="1"/>
</dbReference>
<dbReference type="SUPFAM" id="SSF52833">
    <property type="entry name" value="Thioredoxin-like"/>
    <property type="match status" value="1"/>
</dbReference>